<reference evidence="2" key="1">
    <citation type="journal article" date="2024" name="Proc. Natl. Acad. Sci. U.S.A.">
        <title>Extraordinary preservation of gene collinearity over three hundred million years revealed in homosporous lycophytes.</title>
        <authorList>
            <person name="Li C."/>
            <person name="Wickell D."/>
            <person name="Kuo L.Y."/>
            <person name="Chen X."/>
            <person name="Nie B."/>
            <person name="Liao X."/>
            <person name="Peng D."/>
            <person name="Ji J."/>
            <person name="Jenkins J."/>
            <person name="Williams M."/>
            <person name="Shu S."/>
            <person name="Plott C."/>
            <person name="Barry K."/>
            <person name="Rajasekar S."/>
            <person name="Grimwood J."/>
            <person name="Han X."/>
            <person name="Sun S."/>
            <person name="Hou Z."/>
            <person name="He W."/>
            <person name="Dai G."/>
            <person name="Sun C."/>
            <person name="Schmutz J."/>
            <person name="Leebens-Mack J.H."/>
            <person name="Li F.W."/>
            <person name="Wang L."/>
        </authorList>
    </citation>
    <scope>NUCLEOTIDE SEQUENCE [LARGE SCALE GENOMIC DNA]</scope>
    <source>
        <strain evidence="2">cv. PW_Plant_1</strain>
    </source>
</reference>
<proteinExistence type="predicted"/>
<accession>A0ACC2C6D2</accession>
<dbReference type="Proteomes" id="UP001162992">
    <property type="component" value="Chromosome 11"/>
</dbReference>
<evidence type="ECO:0000313" key="1">
    <source>
        <dbReference type="EMBL" id="KAJ7537573.1"/>
    </source>
</evidence>
<protein>
    <submittedName>
        <fullName evidence="1">Uncharacterized protein</fullName>
    </submittedName>
</protein>
<dbReference type="EMBL" id="CM055102">
    <property type="protein sequence ID" value="KAJ7537573.1"/>
    <property type="molecule type" value="Genomic_DNA"/>
</dbReference>
<comment type="caution">
    <text evidence="1">The sequence shown here is derived from an EMBL/GenBank/DDBJ whole genome shotgun (WGS) entry which is preliminary data.</text>
</comment>
<evidence type="ECO:0000313" key="2">
    <source>
        <dbReference type="Proteomes" id="UP001162992"/>
    </source>
</evidence>
<sequence length="526" mass="57538">MVLARSKLQMKRKTMEEAAVDEEAAPGATPVKDSEGRQSGSGNAPSRRKRNRRGKKPLDATETHGSDEEREADARIVKKSKREMAVGIGEIESEVEQSEGEALIPKKRRKKESEQIVKIGKSEAQEVGGGQEAQKIAKDEAREIAEGQPVDRKEGDGVVYWKTRTKPRWPKIDGKAVRPESNVREGVKRESEGDHMLDEGDGTGHGNGNGSDFDVGGEGHSSSYENGVPTSEVKGDIQGLEAGKKKKKKKKKKPKKEKGIEPLDNGLVADITCEGTDGGFGLNEASGAGNEGAAQLESQEEQYELKKVMVGGMPYYSTEDDIHEYFSECGTIAELDCMTFPDTGRFRGIAFITFKTEAAAKKALALDGSDMGGRFLKIDLCKIKPQDRSKKETQPRAPPSKHEGCQSAYIGNLAWDITENDLRSFFKNCNIDSIRLAVNKETGEFRGFGHVDFADDESLEAAMKLDQHEVLGRPLKIAYAVPKRTQREGGVGVSENLSQAPKKARACYTCGEEGHISYQCPKKAVN</sequence>
<name>A0ACC2C6D2_DIPCM</name>
<gene>
    <name evidence="1" type="ORF">O6H91_11G012300</name>
</gene>
<keyword evidence="2" id="KW-1185">Reference proteome</keyword>
<organism evidence="1 2">
    <name type="scientific">Diphasiastrum complanatum</name>
    <name type="common">Issler's clubmoss</name>
    <name type="synonym">Lycopodium complanatum</name>
    <dbReference type="NCBI Taxonomy" id="34168"/>
    <lineage>
        <taxon>Eukaryota</taxon>
        <taxon>Viridiplantae</taxon>
        <taxon>Streptophyta</taxon>
        <taxon>Embryophyta</taxon>
        <taxon>Tracheophyta</taxon>
        <taxon>Lycopodiopsida</taxon>
        <taxon>Lycopodiales</taxon>
        <taxon>Lycopodiaceae</taxon>
        <taxon>Lycopodioideae</taxon>
        <taxon>Diphasiastrum</taxon>
    </lineage>
</organism>